<evidence type="ECO:0000256" key="2">
    <source>
        <dbReference type="SAM" id="SignalP"/>
    </source>
</evidence>
<evidence type="ECO:0008006" key="5">
    <source>
        <dbReference type="Google" id="ProtNLM"/>
    </source>
</evidence>
<feature type="signal peptide" evidence="2">
    <location>
        <begin position="1"/>
        <end position="20"/>
    </location>
</feature>
<feature type="region of interest" description="Disordered" evidence="1">
    <location>
        <begin position="68"/>
        <end position="99"/>
    </location>
</feature>
<reference evidence="3" key="1">
    <citation type="journal article" date="2020" name="G3 (Bethesda)">
        <title>High-Quality Assemblies for Three Invasive Social Wasps from the &lt;i&gt;Vespula&lt;/i&gt; Genus.</title>
        <authorList>
            <person name="Harrop T.W.R."/>
            <person name="Guhlin J."/>
            <person name="McLaughlin G.M."/>
            <person name="Permina E."/>
            <person name="Stockwell P."/>
            <person name="Gilligan J."/>
            <person name="Le Lec M.F."/>
            <person name="Gruber M.A.M."/>
            <person name="Quinn O."/>
            <person name="Lovegrove M."/>
            <person name="Duncan E.J."/>
            <person name="Remnant E.J."/>
            <person name="Van Eeckhoven J."/>
            <person name="Graham B."/>
            <person name="Knapp R.A."/>
            <person name="Langford K.W."/>
            <person name="Kronenberg Z."/>
            <person name="Press M.O."/>
            <person name="Eacker S.M."/>
            <person name="Wilson-Rankin E.E."/>
            <person name="Purcell J."/>
            <person name="Lester P.J."/>
            <person name="Dearden P.K."/>
        </authorList>
    </citation>
    <scope>NUCLEOTIDE SEQUENCE</scope>
    <source>
        <strain evidence="3">Marl-1</strain>
    </source>
</reference>
<feature type="chain" id="PRO_5032999012" description="Secreted protein" evidence="2">
    <location>
        <begin position="21"/>
        <end position="99"/>
    </location>
</feature>
<name>A0A834NET4_VESVU</name>
<evidence type="ECO:0000313" key="3">
    <source>
        <dbReference type="EMBL" id="KAF7405454.1"/>
    </source>
</evidence>
<dbReference type="Proteomes" id="UP000614350">
    <property type="component" value="Unassembled WGS sequence"/>
</dbReference>
<dbReference type="AlphaFoldDB" id="A0A834NET4"/>
<feature type="compositionally biased region" description="Basic and acidic residues" evidence="1">
    <location>
        <begin position="73"/>
        <end position="90"/>
    </location>
</feature>
<gene>
    <name evidence="3" type="ORF">HZH66_004360</name>
</gene>
<dbReference type="EMBL" id="JACSEA010000003">
    <property type="protein sequence ID" value="KAF7405454.1"/>
    <property type="molecule type" value="Genomic_DNA"/>
</dbReference>
<keyword evidence="2" id="KW-0732">Signal</keyword>
<evidence type="ECO:0000256" key="1">
    <source>
        <dbReference type="SAM" id="MobiDB-lite"/>
    </source>
</evidence>
<sequence length="99" mass="11131">MVMVMVAMVVMVMLVLVVAAAGKPFLVYYSVKGCPETRSARVASVFVVEKNTTSLIPAFFFLERKFPVSSHTESQDRRRAMGREKYESLSRLDPPLLES</sequence>
<keyword evidence="4" id="KW-1185">Reference proteome</keyword>
<organism evidence="3 4">
    <name type="scientific">Vespula vulgaris</name>
    <name type="common">Yellow jacket</name>
    <name type="synonym">Wasp</name>
    <dbReference type="NCBI Taxonomy" id="7454"/>
    <lineage>
        <taxon>Eukaryota</taxon>
        <taxon>Metazoa</taxon>
        <taxon>Ecdysozoa</taxon>
        <taxon>Arthropoda</taxon>
        <taxon>Hexapoda</taxon>
        <taxon>Insecta</taxon>
        <taxon>Pterygota</taxon>
        <taxon>Neoptera</taxon>
        <taxon>Endopterygota</taxon>
        <taxon>Hymenoptera</taxon>
        <taxon>Apocrita</taxon>
        <taxon>Aculeata</taxon>
        <taxon>Vespoidea</taxon>
        <taxon>Vespidae</taxon>
        <taxon>Vespinae</taxon>
        <taxon>Vespula</taxon>
    </lineage>
</organism>
<comment type="caution">
    <text evidence="3">The sequence shown here is derived from an EMBL/GenBank/DDBJ whole genome shotgun (WGS) entry which is preliminary data.</text>
</comment>
<proteinExistence type="predicted"/>
<evidence type="ECO:0000313" key="4">
    <source>
        <dbReference type="Proteomes" id="UP000614350"/>
    </source>
</evidence>
<accession>A0A834NET4</accession>
<protein>
    <recommendedName>
        <fullName evidence="5">Secreted protein</fullName>
    </recommendedName>
</protein>